<accession>A0A4R0YKT9</accession>
<dbReference type="CDD" id="cd08589">
    <property type="entry name" value="PI-PLCc_SaPLC1_like"/>
    <property type="match status" value="1"/>
</dbReference>
<keyword evidence="1" id="KW-0732">Signal</keyword>
<evidence type="ECO:0000313" key="2">
    <source>
        <dbReference type="EMBL" id="TCI06129.1"/>
    </source>
</evidence>
<evidence type="ECO:0000256" key="1">
    <source>
        <dbReference type="SAM" id="SignalP"/>
    </source>
</evidence>
<dbReference type="GO" id="GO:0008081">
    <property type="term" value="F:phosphoric diester hydrolase activity"/>
    <property type="evidence" value="ECO:0007669"/>
    <property type="project" value="InterPro"/>
</dbReference>
<gene>
    <name evidence="2" type="ORF">EZM97_34940</name>
</gene>
<comment type="caution">
    <text evidence="2">The sequence shown here is derived from an EMBL/GenBank/DDBJ whole genome shotgun (WGS) entry which is preliminary data.</text>
</comment>
<feature type="signal peptide" evidence="1">
    <location>
        <begin position="1"/>
        <end position="17"/>
    </location>
</feature>
<name>A0A4R0YKT9_9GAMM</name>
<evidence type="ECO:0000313" key="3">
    <source>
        <dbReference type="Proteomes" id="UP000291822"/>
    </source>
</evidence>
<evidence type="ECO:0008006" key="4">
    <source>
        <dbReference type="Google" id="ProtNLM"/>
    </source>
</evidence>
<sequence>MRVLMAMFFFTAMPAMACDLEAPACPSGTLRMNDIQVIGTHNSYKQAMPPEELAAHRRRDPRGADGIDYGHPSLTRQLNAGARTIELDVYYDPAGGRYAHPPGALRQGYATSPWNPESTAQMQRPGFKVMHLSDIDFRSSCQTFVACLSEIRAWSQTHPRHVPIMILMNAKDGKAGPGAVSPLPFDAAAFDALDAEARTLFPAPSLITPDNVQGTHPTLRDAVLANAWPTLDDARGKVFFVLDEDARKVALYRGERRSLEGRVMFVNTDETSPAAAYLTLNDPLAQGDRIARDVRAGFVVRTRADADTVEARHNDTRRREAAFASGAQYVSTDYMQADPRFGPYRVELPRAAVARCNPHRPTCAIDRPTP</sequence>
<organism evidence="2 3">
    <name type="scientific">Dyella soli</name>
    <dbReference type="NCBI Taxonomy" id="522319"/>
    <lineage>
        <taxon>Bacteria</taxon>
        <taxon>Pseudomonadati</taxon>
        <taxon>Pseudomonadota</taxon>
        <taxon>Gammaproteobacteria</taxon>
        <taxon>Lysobacterales</taxon>
        <taxon>Rhodanobacteraceae</taxon>
        <taxon>Dyella</taxon>
    </lineage>
</organism>
<dbReference type="EMBL" id="SJTG01000007">
    <property type="protein sequence ID" value="TCI06129.1"/>
    <property type="molecule type" value="Genomic_DNA"/>
</dbReference>
<protein>
    <recommendedName>
        <fullName evidence="4">Calcium-dependent phosphoinositide phospholipase C</fullName>
    </recommendedName>
</protein>
<dbReference type="GO" id="GO:0006629">
    <property type="term" value="P:lipid metabolic process"/>
    <property type="evidence" value="ECO:0007669"/>
    <property type="project" value="InterPro"/>
</dbReference>
<dbReference type="SUPFAM" id="SSF51695">
    <property type="entry name" value="PLC-like phosphodiesterases"/>
    <property type="match status" value="1"/>
</dbReference>
<dbReference type="InterPro" id="IPR032075">
    <property type="entry name" value="PI-PLC-C1"/>
</dbReference>
<dbReference type="AlphaFoldDB" id="A0A4R0YKT9"/>
<keyword evidence="3" id="KW-1185">Reference proteome</keyword>
<dbReference type="Proteomes" id="UP000291822">
    <property type="component" value="Unassembled WGS sequence"/>
</dbReference>
<proteinExistence type="predicted"/>
<reference evidence="2 3" key="1">
    <citation type="submission" date="2019-02" db="EMBL/GenBank/DDBJ databases">
        <title>Dyella amyloliquefaciens sp. nov., isolated from forest soil.</title>
        <authorList>
            <person name="Gao Z.-H."/>
            <person name="Qiu L.-H."/>
        </authorList>
    </citation>
    <scope>NUCLEOTIDE SEQUENCE [LARGE SCALE GENOMIC DNA]</scope>
    <source>
        <strain evidence="2 3">KACC 12747</strain>
    </source>
</reference>
<dbReference type="Pfam" id="PF16670">
    <property type="entry name" value="PI-PLC-C1"/>
    <property type="match status" value="1"/>
</dbReference>
<dbReference type="InterPro" id="IPR017946">
    <property type="entry name" value="PLC-like_Pdiesterase_TIM-brl"/>
</dbReference>
<dbReference type="Gene3D" id="3.20.20.190">
    <property type="entry name" value="Phosphatidylinositol (PI) phosphodiesterase"/>
    <property type="match status" value="1"/>
</dbReference>
<feature type="chain" id="PRO_5020615122" description="Calcium-dependent phosphoinositide phospholipase C" evidence="1">
    <location>
        <begin position="18"/>
        <end position="370"/>
    </location>
</feature>